<protein>
    <recommendedName>
        <fullName evidence="10">Glyceraldehyde-3-phosphate dehydrogenase</fullName>
        <ecNumber evidence="10">1.2.1.12</ecNumber>
    </recommendedName>
</protein>
<keyword evidence="7 10" id="KW-0520">NAD</keyword>
<dbReference type="InterPro" id="IPR020831">
    <property type="entry name" value="GlycerAld/Erythrose_P_DH"/>
</dbReference>
<evidence type="ECO:0000256" key="5">
    <source>
        <dbReference type="PIRSR" id="PIRSR000149-1"/>
    </source>
</evidence>
<dbReference type="GO" id="GO:0004365">
    <property type="term" value="F:glyceraldehyde-3-phosphate dehydrogenase (NAD+) (phosphorylating) activity"/>
    <property type="evidence" value="ECO:0007669"/>
    <property type="project" value="UniProtKB-UniRule"/>
</dbReference>
<dbReference type="PROSITE" id="PS00071">
    <property type="entry name" value="GAPDH"/>
    <property type="match status" value="1"/>
</dbReference>
<comment type="catalytic activity">
    <reaction evidence="4">
        <text>D-glyceraldehyde 3-phosphate + phosphate + NADP(+) = (2R)-3-phospho-glyceroyl phosphate + NADPH + H(+)</text>
        <dbReference type="Rhea" id="RHEA:10296"/>
        <dbReference type="ChEBI" id="CHEBI:15378"/>
        <dbReference type="ChEBI" id="CHEBI:43474"/>
        <dbReference type="ChEBI" id="CHEBI:57604"/>
        <dbReference type="ChEBI" id="CHEBI:57783"/>
        <dbReference type="ChEBI" id="CHEBI:58349"/>
        <dbReference type="ChEBI" id="CHEBI:59776"/>
        <dbReference type="EC" id="1.2.1.13"/>
    </reaction>
</comment>
<evidence type="ECO:0000256" key="3">
    <source>
        <dbReference type="ARBA" id="ARBA00023002"/>
    </source>
</evidence>
<dbReference type="GO" id="GO:0051287">
    <property type="term" value="F:NAD binding"/>
    <property type="evidence" value="ECO:0007669"/>
    <property type="project" value="UniProtKB-UniRule"/>
</dbReference>
<organism evidence="12 13">
    <name type="scientific">Streblomastix strix</name>
    <dbReference type="NCBI Taxonomy" id="222440"/>
    <lineage>
        <taxon>Eukaryota</taxon>
        <taxon>Metamonada</taxon>
        <taxon>Preaxostyla</taxon>
        <taxon>Oxymonadida</taxon>
        <taxon>Streblomastigidae</taxon>
        <taxon>Streblomastix</taxon>
    </lineage>
</organism>
<feature type="binding site" evidence="6">
    <location>
        <begin position="158"/>
        <end position="160"/>
    </location>
    <ligand>
        <name>D-glyceraldehyde 3-phosphate</name>
        <dbReference type="ChEBI" id="CHEBI:59776"/>
    </ligand>
</feature>
<reference evidence="12 13" key="1">
    <citation type="submission" date="2019-03" db="EMBL/GenBank/DDBJ databases">
        <title>Single cell metagenomics reveals metabolic interactions within the superorganism composed of flagellate Streblomastix strix and complex community of Bacteroidetes bacteria on its surface.</title>
        <authorList>
            <person name="Treitli S.C."/>
            <person name="Kolisko M."/>
            <person name="Husnik F."/>
            <person name="Keeling P."/>
            <person name="Hampl V."/>
        </authorList>
    </citation>
    <scope>NUCLEOTIDE SEQUENCE [LARGE SCALE GENOMIC DNA]</scope>
    <source>
        <strain evidence="12">ST1C</strain>
    </source>
</reference>
<comment type="pathway">
    <text evidence="1">Carbohydrate biosynthesis; Calvin cycle.</text>
</comment>
<name>A0A5J4X922_9EUKA</name>
<evidence type="ECO:0000256" key="8">
    <source>
        <dbReference type="PIRSR" id="PIRSR000149-4"/>
    </source>
</evidence>
<dbReference type="GO" id="GO:0047100">
    <property type="term" value="F:glyceraldehyde-3-phosphate dehydrogenase (NADP+) (phosphorylating) activity"/>
    <property type="evidence" value="ECO:0007669"/>
    <property type="project" value="UniProtKB-EC"/>
</dbReference>
<dbReference type="EC" id="1.2.1.12" evidence="10"/>
<dbReference type="FunFam" id="3.30.360.10:FF:000002">
    <property type="entry name" value="Glyceraldehyde-3-phosphate dehydrogenase"/>
    <property type="match status" value="1"/>
</dbReference>
<feature type="binding site" evidence="7">
    <location>
        <position position="35"/>
    </location>
    <ligand>
        <name>NAD(+)</name>
        <dbReference type="ChEBI" id="CHEBI:57540"/>
    </ligand>
</feature>
<dbReference type="Proteomes" id="UP000324800">
    <property type="component" value="Unassembled WGS sequence"/>
</dbReference>
<dbReference type="Gene3D" id="3.30.360.10">
    <property type="entry name" value="Dihydrodipicolinate Reductase, domain 2"/>
    <property type="match status" value="1"/>
</dbReference>
<comment type="similarity">
    <text evidence="2 9">Belongs to the glyceraldehyde-3-phosphate dehydrogenase family.</text>
</comment>
<sequence length="341" mass="37330">MPINVAINGFGRIGRIVFRILRRKPEVFHIVAVHDLADGKALAHLLKYDSVYRTFNEPVKFENGKIIVGKDEIIVLGDKTDPKNLPWASLGIDVVVESTGIYRARATEKKDGYDGHIKAGAKKVIITVPTKDDCDATIVMGVNEETLKDDQVNISNASCTTNCLAPVAKVLHEKFGIVRGLMTTVHAYTNDQRICDQIHEDLRRARHAAINVIPTTTGAAKAVGEVIPSLKGKLHGYALRVPVPTGSCVDLTFIAEKPVTVKDINAAIKLASETTAKGIIQYTEDPIVSTDIIGSDYSSIFDGLSTMVIGDLVKILSWYDNEWGYSCRVVDLIAHAFHQKL</sequence>
<evidence type="ECO:0000256" key="7">
    <source>
        <dbReference type="PIRSR" id="PIRSR000149-3"/>
    </source>
</evidence>
<feature type="binding site" evidence="7">
    <location>
        <position position="127"/>
    </location>
    <ligand>
        <name>NAD(+)</name>
        <dbReference type="ChEBI" id="CHEBI:57540"/>
    </ligand>
</feature>
<dbReference type="GO" id="GO:0006006">
    <property type="term" value="P:glucose metabolic process"/>
    <property type="evidence" value="ECO:0007669"/>
    <property type="project" value="InterPro"/>
</dbReference>
<dbReference type="EMBL" id="SNRW01000115">
    <property type="protein sequence ID" value="KAA6403306.1"/>
    <property type="molecule type" value="Genomic_DNA"/>
</dbReference>
<feature type="binding site" evidence="7">
    <location>
        <position position="321"/>
    </location>
    <ligand>
        <name>NAD(+)</name>
        <dbReference type="ChEBI" id="CHEBI:57540"/>
    </ligand>
</feature>
<comment type="catalytic activity">
    <reaction evidence="10">
        <text>D-glyceraldehyde 3-phosphate + phosphate + NAD(+) = (2R)-3-phospho-glyceroyl phosphate + NADH + H(+)</text>
        <dbReference type="Rhea" id="RHEA:10300"/>
        <dbReference type="ChEBI" id="CHEBI:15378"/>
        <dbReference type="ChEBI" id="CHEBI:43474"/>
        <dbReference type="ChEBI" id="CHEBI:57540"/>
        <dbReference type="ChEBI" id="CHEBI:57604"/>
        <dbReference type="ChEBI" id="CHEBI:57945"/>
        <dbReference type="ChEBI" id="CHEBI:59776"/>
        <dbReference type="EC" id="1.2.1.12"/>
    </reaction>
</comment>
<evidence type="ECO:0000313" key="13">
    <source>
        <dbReference type="Proteomes" id="UP000324800"/>
    </source>
</evidence>
<dbReference type="OrthoDB" id="1152826at2759"/>
<dbReference type="GO" id="GO:0050661">
    <property type="term" value="F:NADP binding"/>
    <property type="evidence" value="ECO:0007669"/>
    <property type="project" value="InterPro"/>
</dbReference>
<comment type="subunit">
    <text evidence="10">Homotetramer.</text>
</comment>
<evidence type="ECO:0000256" key="2">
    <source>
        <dbReference type="ARBA" id="ARBA00007406"/>
    </source>
</evidence>
<feature type="active site" description="Nucleophile" evidence="5">
    <location>
        <position position="159"/>
    </location>
</feature>
<feature type="site" description="Activates thiol group during catalysis" evidence="8">
    <location>
        <position position="186"/>
    </location>
</feature>
<dbReference type="CDD" id="cd05214">
    <property type="entry name" value="GAPDH_I_N"/>
    <property type="match status" value="1"/>
</dbReference>
<feature type="binding site" evidence="7">
    <location>
        <begin position="12"/>
        <end position="13"/>
    </location>
    <ligand>
        <name>NAD(+)</name>
        <dbReference type="ChEBI" id="CHEBI:57540"/>
    </ligand>
</feature>
<dbReference type="FunFam" id="3.40.50.720:FF:000001">
    <property type="entry name" value="Glyceraldehyde-3-phosphate dehydrogenase"/>
    <property type="match status" value="1"/>
</dbReference>
<dbReference type="InterPro" id="IPR020830">
    <property type="entry name" value="GlycerAld_3-P_DH_AS"/>
</dbReference>
<evidence type="ECO:0000313" key="12">
    <source>
        <dbReference type="EMBL" id="KAA6403306.1"/>
    </source>
</evidence>
<dbReference type="AlphaFoldDB" id="A0A5J4X922"/>
<evidence type="ECO:0000256" key="1">
    <source>
        <dbReference type="ARBA" id="ARBA00005215"/>
    </source>
</evidence>
<evidence type="ECO:0000256" key="6">
    <source>
        <dbReference type="PIRSR" id="PIRSR000149-2"/>
    </source>
</evidence>
<comment type="caution">
    <text evidence="12">The sequence shown here is derived from an EMBL/GenBank/DDBJ whole genome shotgun (WGS) entry which is preliminary data.</text>
</comment>
<keyword evidence="7" id="KW-0547">Nucleotide-binding</keyword>
<dbReference type="SMART" id="SM00846">
    <property type="entry name" value="Gp_dh_N"/>
    <property type="match status" value="1"/>
</dbReference>
<feature type="binding site" evidence="6">
    <location>
        <position position="189"/>
    </location>
    <ligand>
        <name>D-glyceraldehyde 3-phosphate</name>
        <dbReference type="ChEBI" id="CHEBI:59776"/>
    </ligand>
</feature>
<keyword evidence="10" id="KW-0324">Glycolysis</keyword>
<evidence type="ECO:0000259" key="11">
    <source>
        <dbReference type="SMART" id="SM00846"/>
    </source>
</evidence>
<dbReference type="Pfam" id="PF02800">
    <property type="entry name" value="Gp_dh_C"/>
    <property type="match status" value="1"/>
</dbReference>
<evidence type="ECO:0000256" key="9">
    <source>
        <dbReference type="RuleBase" id="RU000397"/>
    </source>
</evidence>
<dbReference type="GO" id="GO:0006096">
    <property type="term" value="P:glycolytic process"/>
    <property type="evidence" value="ECO:0007669"/>
    <property type="project" value="UniProtKB-UniPathway"/>
</dbReference>
<evidence type="ECO:0000256" key="10">
    <source>
        <dbReference type="RuleBase" id="RU361160"/>
    </source>
</evidence>
<dbReference type="InterPro" id="IPR020829">
    <property type="entry name" value="GlycerAld_3-P_DH_cat"/>
</dbReference>
<dbReference type="PANTHER" id="PTHR43148">
    <property type="entry name" value="GLYCERALDEHYDE-3-PHOSPHATE DEHYDROGENASE 2"/>
    <property type="match status" value="1"/>
</dbReference>
<dbReference type="SUPFAM" id="SSF55347">
    <property type="entry name" value="Glyceraldehyde-3-phosphate dehydrogenase-like, C-terminal domain"/>
    <property type="match status" value="1"/>
</dbReference>
<keyword evidence="3 10" id="KW-0560">Oxidoreductase</keyword>
<feature type="binding site" evidence="6">
    <location>
        <position position="240"/>
    </location>
    <ligand>
        <name>D-glyceraldehyde 3-phosphate</name>
        <dbReference type="ChEBI" id="CHEBI:59776"/>
    </ligand>
</feature>
<dbReference type="Pfam" id="PF00044">
    <property type="entry name" value="Gp_dh_N"/>
    <property type="match status" value="1"/>
</dbReference>
<dbReference type="UniPathway" id="UPA00109">
    <property type="reaction ID" value="UER00184"/>
</dbReference>
<feature type="binding site" evidence="6">
    <location>
        <begin position="217"/>
        <end position="218"/>
    </location>
    <ligand>
        <name>D-glyceraldehyde 3-phosphate</name>
        <dbReference type="ChEBI" id="CHEBI:59776"/>
    </ligand>
</feature>
<dbReference type="InterPro" id="IPR020828">
    <property type="entry name" value="GlycerAld_3-P_DH_NAD(P)-bd"/>
</dbReference>
<dbReference type="InterPro" id="IPR036291">
    <property type="entry name" value="NAD(P)-bd_dom_sf"/>
</dbReference>
<dbReference type="SUPFAM" id="SSF51735">
    <property type="entry name" value="NAD(P)-binding Rossmann-fold domains"/>
    <property type="match status" value="1"/>
</dbReference>
<dbReference type="Gene3D" id="3.40.50.720">
    <property type="entry name" value="NAD(P)-binding Rossmann-like Domain"/>
    <property type="match status" value="1"/>
</dbReference>
<gene>
    <name evidence="12" type="ORF">EZS28_001162</name>
</gene>
<comment type="pathway">
    <text evidence="10">Carbohydrate degradation; glycolysis; pyruvate from D-glyceraldehyde 3-phosphate: step 1/5.</text>
</comment>
<dbReference type="PIRSF" id="PIRSF000149">
    <property type="entry name" value="GAP_DH"/>
    <property type="match status" value="1"/>
</dbReference>
<dbReference type="CDD" id="cd18126">
    <property type="entry name" value="GAPDH_I_C"/>
    <property type="match status" value="1"/>
</dbReference>
<dbReference type="InterPro" id="IPR006424">
    <property type="entry name" value="Glyceraldehyde-3-P_DH_1"/>
</dbReference>
<feature type="domain" description="Glyceraldehyde 3-phosphate dehydrogenase NAD(P) binding" evidence="11">
    <location>
        <begin position="3"/>
        <end position="159"/>
    </location>
</feature>
<accession>A0A5J4X922</accession>
<dbReference type="PRINTS" id="PR00078">
    <property type="entry name" value="G3PDHDRGNASE"/>
</dbReference>
<proteinExistence type="inferred from homology"/>
<evidence type="ECO:0000256" key="4">
    <source>
        <dbReference type="ARBA" id="ARBA00052787"/>
    </source>
</evidence>
<dbReference type="NCBIfam" id="TIGR01534">
    <property type="entry name" value="GAPDH-I"/>
    <property type="match status" value="1"/>
</dbReference>